<gene>
    <name evidence="2" type="ORF">LSG31_00760</name>
</gene>
<evidence type="ECO:0000256" key="1">
    <source>
        <dbReference type="SAM" id="Coils"/>
    </source>
</evidence>
<dbReference type="SUPFAM" id="SSF58113">
    <property type="entry name" value="Apolipoprotein A-I"/>
    <property type="match status" value="1"/>
</dbReference>
<keyword evidence="3" id="KW-1185">Reference proteome</keyword>
<sequence length="113" mass="13072">MNNELKSLLQSVLTEALEPIHKELQTLNSRVGTIESELKEFRQETEANFQVLKAGNEGLREQVSQRAKETKDQIQHAQETVLHEINDIKLDVEFTYEKTARNELALKRLQAKQ</sequence>
<protein>
    <submittedName>
        <fullName evidence="2">Uncharacterized protein</fullName>
    </submittedName>
</protein>
<evidence type="ECO:0000313" key="3">
    <source>
        <dbReference type="Proteomes" id="UP000830167"/>
    </source>
</evidence>
<reference evidence="2" key="1">
    <citation type="submission" date="2021-12" db="EMBL/GenBank/DDBJ databases">
        <title>Alicyclobacillaceae gen. nov., sp. nov., isolated from chalcocite enrichment system.</title>
        <authorList>
            <person name="Jiang Z."/>
        </authorList>
    </citation>
    <scope>NUCLEOTIDE SEQUENCE</scope>
    <source>
        <strain evidence="2">MYW30-H2</strain>
    </source>
</reference>
<accession>A0ABY4CKB4</accession>
<keyword evidence="1" id="KW-0175">Coiled coil</keyword>
<proteinExistence type="predicted"/>
<dbReference type="RefSeq" id="WP_347437545.1">
    <property type="nucleotide sequence ID" value="NZ_CP089291.1"/>
</dbReference>
<organism evidence="2 3">
    <name type="scientific">Fodinisporobacter ferrooxydans</name>
    <dbReference type="NCBI Taxonomy" id="2901836"/>
    <lineage>
        <taxon>Bacteria</taxon>
        <taxon>Bacillati</taxon>
        <taxon>Bacillota</taxon>
        <taxon>Bacilli</taxon>
        <taxon>Bacillales</taxon>
        <taxon>Alicyclobacillaceae</taxon>
        <taxon>Fodinisporobacter</taxon>
    </lineage>
</organism>
<dbReference type="Gene3D" id="1.20.58.130">
    <property type="match status" value="1"/>
</dbReference>
<feature type="coiled-coil region" evidence="1">
    <location>
        <begin position="24"/>
        <end position="80"/>
    </location>
</feature>
<evidence type="ECO:0000313" key="2">
    <source>
        <dbReference type="EMBL" id="UOF90848.1"/>
    </source>
</evidence>
<name>A0ABY4CKB4_9BACL</name>
<dbReference type="EMBL" id="CP089291">
    <property type="protein sequence ID" value="UOF90848.1"/>
    <property type="molecule type" value="Genomic_DNA"/>
</dbReference>
<dbReference type="Proteomes" id="UP000830167">
    <property type="component" value="Chromosome"/>
</dbReference>